<feature type="active site" evidence="3">
    <location>
        <position position="135"/>
    </location>
</feature>
<proteinExistence type="inferred from homology"/>
<sequence>MKRILTYQIEENTTIEKFLKAKLGFSRKQISALKFREDGIRVNGKRRRVTERLLPGDLLELSVEEEGKSSSQLIPTEGTISVLYEDEDLIVVNKPEGILVHPSGGHYQDTLANLLMGYFKKKGEVPVLRSIGRLDKDTSGAVLFAKTKLAAARLSEERERGRYEKEYLAVAEGYFAEKTGEIHLPISQVPGSSPIRMEVNLTDGKKAHTYWKVERQFQNAALLRVHITTGRTHQIRVHLAGIGHPLLGDPLYGKTCGGFSRAALHAWKLILHHPVTGEKLVIEAAVPGDFKEYER</sequence>
<accession>A0AAE3J8J2</accession>
<dbReference type="EMBL" id="JAJEPR010000051">
    <property type="protein sequence ID" value="MCC2191370.1"/>
    <property type="molecule type" value="Genomic_DNA"/>
</dbReference>
<reference evidence="6 7" key="1">
    <citation type="submission" date="2021-10" db="EMBL/GenBank/DDBJ databases">
        <title>Anaerobic single-cell dispensing facilitates the cultivation of human gut bacteria.</title>
        <authorList>
            <person name="Afrizal A."/>
        </authorList>
    </citation>
    <scope>NUCLEOTIDE SEQUENCE [LARGE SCALE GENOMIC DNA]</scope>
    <source>
        <strain evidence="6 7">CLA-AA-H277</strain>
    </source>
</reference>
<organism evidence="6 7">
    <name type="scientific">Fusicatenibacter faecihominis</name>
    <dbReference type="NCBI Taxonomy" id="2881276"/>
    <lineage>
        <taxon>Bacteria</taxon>
        <taxon>Bacillati</taxon>
        <taxon>Bacillota</taxon>
        <taxon>Clostridia</taxon>
        <taxon>Lachnospirales</taxon>
        <taxon>Lachnospiraceae</taxon>
        <taxon>Fusicatenibacter</taxon>
    </lineage>
</organism>
<protein>
    <recommendedName>
        <fullName evidence="4">Pseudouridine synthase</fullName>
        <ecNumber evidence="4">5.4.99.-</ecNumber>
    </recommendedName>
</protein>
<comment type="similarity">
    <text evidence="2 4">Belongs to the pseudouridine synthase RluA family.</text>
</comment>
<dbReference type="CDD" id="cd02869">
    <property type="entry name" value="PseudoU_synth_RluA_like"/>
    <property type="match status" value="1"/>
</dbReference>
<dbReference type="SUPFAM" id="SSF55120">
    <property type="entry name" value="Pseudouridine synthase"/>
    <property type="match status" value="1"/>
</dbReference>
<comment type="function">
    <text evidence="4">Responsible for synthesis of pseudouridine from uracil.</text>
</comment>
<dbReference type="GO" id="GO:0000455">
    <property type="term" value="P:enzyme-directed rRNA pseudouridine synthesis"/>
    <property type="evidence" value="ECO:0007669"/>
    <property type="project" value="TreeGrafter"/>
</dbReference>
<dbReference type="Proteomes" id="UP001197875">
    <property type="component" value="Unassembled WGS sequence"/>
</dbReference>
<evidence type="ECO:0000256" key="3">
    <source>
        <dbReference type="PIRSR" id="PIRSR606225-1"/>
    </source>
</evidence>
<keyword evidence="4" id="KW-0413">Isomerase</keyword>
<evidence type="ECO:0000259" key="5">
    <source>
        <dbReference type="Pfam" id="PF00849"/>
    </source>
</evidence>
<evidence type="ECO:0000313" key="7">
    <source>
        <dbReference type="Proteomes" id="UP001197875"/>
    </source>
</evidence>
<dbReference type="Gene3D" id="3.30.2350.10">
    <property type="entry name" value="Pseudouridine synthase"/>
    <property type="match status" value="1"/>
</dbReference>
<dbReference type="InterPro" id="IPR020103">
    <property type="entry name" value="PsdUridine_synth_cat_dom_sf"/>
</dbReference>
<dbReference type="GO" id="GO:0140098">
    <property type="term" value="F:catalytic activity, acting on RNA"/>
    <property type="evidence" value="ECO:0007669"/>
    <property type="project" value="UniProtKB-ARBA"/>
</dbReference>
<dbReference type="PANTHER" id="PTHR21600:SF87">
    <property type="entry name" value="RNA PSEUDOURIDYLATE SYNTHASE DOMAIN-CONTAINING PROTEIN 1"/>
    <property type="match status" value="1"/>
</dbReference>
<dbReference type="GO" id="GO:0003723">
    <property type="term" value="F:RNA binding"/>
    <property type="evidence" value="ECO:0007669"/>
    <property type="project" value="InterPro"/>
</dbReference>
<dbReference type="NCBIfam" id="TIGR00005">
    <property type="entry name" value="rluA_subfam"/>
    <property type="match status" value="1"/>
</dbReference>
<dbReference type="GO" id="GO:0009982">
    <property type="term" value="F:pseudouridine synthase activity"/>
    <property type="evidence" value="ECO:0007669"/>
    <property type="project" value="InterPro"/>
</dbReference>
<dbReference type="EC" id="5.4.99.-" evidence="4"/>
<evidence type="ECO:0000256" key="2">
    <source>
        <dbReference type="ARBA" id="ARBA00010876"/>
    </source>
</evidence>
<dbReference type="PANTHER" id="PTHR21600">
    <property type="entry name" value="MITOCHONDRIAL RNA PSEUDOURIDINE SYNTHASE"/>
    <property type="match status" value="1"/>
</dbReference>
<comment type="caution">
    <text evidence="6">The sequence shown here is derived from an EMBL/GenBank/DDBJ whole genome shotgun (WGS) entry which is preliminary data.</text>
</comment>
<evidence type="ECO:0000313" key="6">
    <source>
        <dbReference type="EMBL" id="MCC2191370.1"/>
    </source>
</evidence>
<dbReference type="InterPro" id="IPR050188">
    <property type="entry name" value="RluA_PseudoU_synthase"/>
</dbReference>
<dbReference type="InterPro" id="IPR006145">
    <property type="entry name" value="PsdUridine_synth_RsuA/RluA"/>
</dbReference>
<dbReference type="InterPro" id="IPR006225">
    <property type="entry name" value="PsdUridine_synth_RluC/D"/>
</dbReference>
<dbReference type="RefSeq" id="WP_227616247.1">
    <property type="nucleotide sequence ID" value="NZ_JAJEPR010000051.1"/>
</dbReference>
<feature type="domain" description="Pseudouridine synthase RsuA/RluA-like" evidence="5">
    <location>
        <begin position="88"/>
        <end position="240"/>
    </location>
</feature>
<evidence type="ECO:0000256" key="4">
    <source>
        <dbReference type="RuleBase" id="RU362028"/>
    </source>
</evidence>
<evidence type="ECO:0000256" key="1">
    <source>
        <dbReference type="ARBA" id="ARBA00000073"/>
    </source>
</evidence>
<comment type="catalytic activity">
    <reaction evidence="1 4">
        <text>a uridine in RNA = a pseudouridine in RNA</text>
        <dbReference type="Rhea" id="RHEA:48348"/>
        <dbReference type="Rhea" id="RHEA-COMP:12068"/>
        <dbReference type="Rhea" id="RHEA-COMP:12069"/>
        <dbReference type="ChEBI" id="CHEBI:65314"/>
        <dbReference type="ChEBI" id="CHEBI:65315"/>
    </reaction>
</comment>
<dbReference type="AlphaFoldDB" id="A0AAE3J8J2"/>
<keyword evidence="7" id="KW-1185">Reference proteome</keyword>
<dbReference type="Pfam" id="PF00849">
    <property type="entry name" value="PseudoU_synth_2"/>
    <property type="match status" value="1"/>
</dbReference>
<gene>
    <name evidence="6" type="ORF">LKD71_16515</name>
</gene>
<name>A0AAE3J8J2_9FIRM</name>